<dbReference type="AlphaFoldDB" id="A0A832MTP7"/>
<reference evidence="1" key="1">
    <citation type="journal article" date="2020" name="mSystems">
        <title>Genome- and Community-Level Interaction Insights into Carbon Utilization and Element Cycling Functions of Hydrothermarchaeota in Hydrothermal Sediment.</title>
        <authorList>
            <person name="Zhou Z."/>
            <person name="Liu Y."/>
            <person name="Xu W."/>
            <person name="Pan J."/>
            <person name="Luo Z.H."/>
            <person name="Li M."/>
        </authorList>
    </citation>
    <scope>NUCLEOTIDE SEQUENCE [LARGE SCALE GENOMIC DNA]</scope>
    <source>
        <strain evidence="1">SpSt-101</strain>
    </source>
</reference>
<gene>
    <name evidence="1" type="ORF">ENL60_01045</name>
</gene>
<dbReference type="Gene3D" id="3.40.1260.10">
    <property type="entry name" value="DsrEFH-like"/>
    <property type="match status" value="1"/>
</dbReference>
<dbReference type="EMBL" id="DRUO01000083">
    <property type="protein sequence ID" value="HHD40067.1"/>
    <property type="molecule type" value="Genomic_DNA"/>
</dbReference>
<dbReference type="SUPFAM" id="SSF75169">
    <property type="entry name" value="DsrEFH-like"/>
    <property type="match status" value="1"/>
</dbReference>
<proteinExistence type="predicted"/>
<comment type="caution">
    <text evidence="1">The sequence shown here is derived from an EMBL/GenBank/DDBJ whole genome shotgun (WGS) entry which is preliminary data.</text>
</comment>
<organism evidence="1">
    <name type="scientific">Fervidobacterium pennivorans</name>
    <dbReference type="NCBI Taxonomy" id="93466"/>
    <lineage>
        <taxon>Bacteria</taxon>
        <taxon>Thermotogati</taxon>
        <taxon>Thermotogota</taxon>
        <taxon>Thermotogae</taxon>
        <taxon>Thermotogales</taxon>
        <taxon>Fervidobacteriaceae</taxon>
        <taxon>Fervidobacterium</taxon>
    </lineage>
</organism>
<name>A0A832MTP7_FERPE</name>
<evidence type="ECO:0000313" key="1">
    <source>
        <dbReference type="EMBL" id="HHD40067.1"/>
    </source>
</evidence>
<protein>
    <submittedName>
        <fullName evidence="1">Sulfur reduction protein DsrE</fullName>
    </submittedName>
</protein>
<accession>A0A832MTP7</accession>
<dbReference type="Pfam" id="PF02635">
    <property type="entry name" value="DsrE"/>
    <property type="match status" value="1"/>
</dbReference>
<dbReference type="InterPro" id="IPR003787">
    <property type="entry name" value="Sulphur_relay_DsrE/F-like"/>
</dbReference>
<dbReference type="InterPro" id="IPR027396">
    <property type="entry name" value="DsrEFH-like"/>
</dbReference>
<sequence>MKVGIVIYSNDPETVWNAFRFANFALAQEDEVNVFLLGKGVESESLDTDKFKVTEQMKDFVRNGGKIFACGYCLKIRHSEGSETCPLSTMKDLHSIVKESDKIVTF</sequence>